<dbReference type="GO" id="GO:0004798">
    <property type="term" value="F:dTMP kinase activity"/>
    <property type="evidence" value="ECO:0007669"/>
    <property type="project" value="TreeGrafter"/>
</dbReference>
<feature type="domain" description="Thymidylate kinase-like" evidence="5">
    <location>
        <begin position="11"/>
        <end position="198"/>
    </location>
</feature>
<dbReference type="STRING" id="29364.SAMN04487772_1065"/>
<evidence type="ECO:0000256" key="2">
    <source>
        <dbReference type="ARBA" id="ARBA00017144"/>
    </source>
</evidence>
<reference evidence="6 7" key="1">
    <citation type="submission" date="2016-10" db="EMBL/GenBank/DDBJ databases">
        <authorList>
            <person name="de Groot N.N."/>
        </authorList>
    </citation>
    <scope>NUCLEOTIDE SEQUENCE [LARGE SCALE GENOMIC DNA]</scope>
    <source>
        <strain evidence="6 7">DSM 1801</strain>
    </source>
</reference>
<evidence type="ECO:0000313" key="6">
    <source>
        <dbReference type="EMBL" id="SES96892.1"/>
    </source>
</evidence>
<name>A0A1I0AR52_9FIRM</name>
<proteinExistence type="inferred from homology"/>
<dbReference type="SUPFAM" id="SSF52540">
    <property type="entry name" value="P-loop containing nucleoside triphosphate hydrolases"/>
    <property type="match status" value="1"/>
</dbReference>
<keyword evidence="3" id="KW-0547">Nucleotide-binding</keyword>
<dbReference type="EMBL" id="FOHN01000006">
    <property type="protein sequence ID" value="SES96892.1"/>
    <property type="molecule type" value="Genomic_DNA"/>
</dbReference>
<dbReference type="AlphaFoldDB" id="A0A1I0AR52"/>
<organism evidence="6 7">
    <name type="scientific">[Clostridium] polysaccharolyticum</name>
    <dbReference type="NCBI Taxonomy" id="29364"/>
    <lineage>
        <taxon>Bacteria</taxon>
        <taxon>Bacillati</taxon>
        <taxon>Bacillota</taxon>
        <taxon>Clostridia</taxon>
        <taxon>Lachnospirales</taxon>
        <taxon>Lachnospiraceae</taxon>
    </lineage>
</organism>
<dbReference type="PANTHER" id="PTHR10344:SF4">
    <property type="entry name" value="UMP-CMP KINASE 2, MITOCHONDRIAL"/>
    <property type="match status" value="1"/>
</dbReference>
<dbReference type="GO" id="GO:0005737">
    <property type="term" value="C:cytoplasm"/>
    <property type="evidence" value="ECO:0007669"/>
    <property type="project" value="TreeGrafter"/>
</dbReference>
<keyword evidence="6" id="KW-0808">Transferase</keyword>
<evidence type="ECO:0000256" key="1">
    <source>
        <dbReference type="ARBA" id="ARBA00009776"/>
    </source>
</evidence>
<dbReference type="GO" id="GO:0006235">
    <property type="term" value="P:dTTP biosynthetic process"/>
    <property type="evidence" value="ECO:0007669"/>
    <property type="project" value="TreeGrafter"/>
</dbReference>
<dbReference type="GO" id="GO:0005524">
    <property type="term" value="F:ATP binding"/>
    <property type="evidence" value="ECO:0007669"/>
    <property type="project" value="UniProtKB-KW"/>
</dbReference>
<evidence type="ECO:0000313" key="7">
    <source>
        <dbReference type="Proteomes" id="UP000199800"/>
    </source>
</evidence>
<comment type="similarity">
    <text evidence="1">Belongs to the thymidylate kinase family.</text>
</comment>
<dbReference type="RefSeq" id="WP_177180647.1">
    <property type="nucleotide sequence ID" value="NZ_FOHN01000006.1"/>
</dbReference>
<keyword evidence="7" id="KW-1185">Reference proteome</keyword>
<dbReference type="Proteomes" id="UP000199800">
    <property type="component" value="Unassembled WGS sequence"/>
</dbReference>
<dbReference type="InterPro" id="IPR039430">
    <property type="entry name" value="Thymidylate_kin-like_dom"/>
</dbReference>
<keyword evidence="4" id="KW-0067">ATP-binding</keyword>
<dbReference type="InterPro" id="IPR027417">
    <property type="entry name" value="P-loop_NTPase"/>
</dbReference>
<dbReference type="GO" id="GO:0006233">
    <property type="term" value="P:dTDP biosynthetic process"/>
    <property type="evidence" value="ECO:0007669"/>
    <property type="project" value="TreeGrafter"/>
</dbReference>
<dbReference type="CDD" id="cd01672">
    <property type="entry name" value="TMPK"/>
    <property type="match status" value="1"/>
</dbReference>
<sequence length="223" mass="25742">MKRPIVIAVCGIDGCGKSTQINMLKKYLEEKQKTVNITKVKMNRTSILFDVSEKVFGDPYAYHPHIQPEVMNTVIACDVAYHYRYEVEKVKDCDYLLCDRHKLCYLAYTDAFGGEVKWIEEIMKQFPDPDITIYIRGNVELSTKRLMSRADKPIRTDENPEILSSALNAYEERIKEVPSETMITVGADDAAENIHAAIIQQLEPLLKKFDKERTEEKKKINFI</sequence>
<keyword evidence="6" id="KW-0418">Kinase</keyword>
<protein>
    <recommendedName>
        <fullName evidence="2">Thymidylate kinase</fullName>
    </recommendedName>
</protein>
<evidence type="ECO:0000256" key="3">
    <source>
        <dbReference type="ARBA" id="ARBA00022741"/>
    </source>
</evidence>
<evidence type="ECO:0000256" key="4">
    <source>
        <dbReference type="ARBA" id="ARBA00022840"/>
    </source>
</evidence>
<dbReference type="Gene3D" id="3.40.50.300">
    <property type="entry name" value="P-loop containing nucleotide triphosphate hydrolases"/>
    <property type="match status" value="1"/>
</dbReference>
<dbReference type="Pfam" id="PF02223">
    <property type="entry name" value="Thymidylate_kin"/>
    <property type="match status" value="1"/>
</dbReference>
<evidence type="ECO:0000259" key="5">
    <source>
        <dbReference type="Pfam" id="PF02223"/>
    </source>
</evidence>
<dbReference type="PANTHER" id="PTHR10344">
    <property type="entry name" value="THYMIDYLATE KINASE"/>
    <property type="match status" value="1"/>
</dbReference>
<gene>
    <name evidence="6" type="ORF">SAMN04487772_1065</name>
</gene>
<dbReference type="GO" id="GO:0006227">
    <property type="term" value="P:dUDP biosynthetic process"/>
    <property type="evidence" value="ECO:0007669"/>
    <property type="project" value="TreeGrafter"/>
</dbReference>
<accession>A0A1I0AR52</accession>